<organism evidence="2">
    <name type="scientific">Sesamum radiatum</name>
    <name type="common">Black benniseed</name>
    <dbReference type="NCBI Taxonomy" id="300843"/>
    <lineage>
        <taxon>Eukaryota</taxon>
        <taxon>Viridiplantae</taxon>
        <taxon>Streptophyta</taxon>
        <taxon>Embryophyta</taxon>
        <taxon>Tracheophyta</taxon>
        <taxon>Spermatophyta</taxon>
        <taxon>Magnoliopsida</taxon>
        <taxon>eudicotyledons</taxon>
        <taxon>Gunneridae</taxon>
        <taxon>Pentapetalae</taxon>
        <taxon>asterids</taxon>
        <taxon>lamiids</taxon>
        <taxon>Lamiales</taxon>
        <taxon>Pedaliaceae</taxon>
        <taxon>Sesamum</taxon>
    </lineage>
</organism>
<gene>
    <name evidence="2" type="ORF">Sradi_3152000</name>
</gene>
<evidence type="ECO:0000313" key="2">
    <source>
        <dbReference type="EMBL" id="KAL0378465.1"/>
    </source>
</evidence>
<proteinExistence type="predicted"/>
<evidence type="ECO:0000256" key="1">
    <source>
        <dbReference type="SAM" id="MobiDB-lite"/>
    </source>
</evidence>
<sequence>MKGGRGTPKPTVLCLESSSCKTPSPPKTGAPASPLLLGRTPLLHPSLSPSHHPHHHPRLPHLPPVSRSPPHSPCLPHPSHPPHLSDYKPQPLPLLDFASSQFGKGTDQDPPSLK</sequence>
<feature type="region of interest" description="Disordered" evidence="1">
    <location>
        <begin position="1"/>
        <end position="114"/>
    </location>
</feature>
<accession>A0AAW2RDR6</accession>
<name>A0AAW2RDR6_SESRA</name>
<protein>
    <submittedName>
        <fullName evidence="2">Uncharacterized protein</fullName>
    </submittedName>
</protein>
<dbReference type="AlphaFoldDB" id="A0AAW2RDR6"/>
<comment type="caution">
    <text evidence="2">The sequence shown here is derived from an EMBL/GenBank/DDBJ whole genome shotgun (WGS) entry which is preliminary data.</text>
</comment>
<feature type="compositionally biased region" description="Pro residues" evidence="1">
    <location>
        <begin position="60"/>
        <end position="81"/>
    </location>
</feature>
<reference evidence="2" key="1">
    <citation type="submission" date="2020-06" db="EMBL/GenBank/DDBJ databases">
        <authorList>
            <person name="Li T."/>
            <person name="Hu X."/>
            <person name="Zhang T."/>
            <person name="Song X."/>
            <person name="Zhang H."/>
            <person name="Dai N."/>
            <person name="Sheng W."/>
            <person name="Hou X."/>
            <person name="Wei L."/>
        </authorList>
    </citation>
    <scope>NUCLEOTIDE SEQUENCE</scope>
    <source>
        <strain evidence="2">G02</strain>
        <tissue evidence="2">Leaf</tissue>
    </source>
</reference>
<feature type="compositionally biased region" description="Low complexity" evidence="1">
    <location>
        <begin position="41"/>
        <end position="50"/>
    </location>
</feature>
<reference evidence="2" key="2">
    <citation type="journal article" date="2024" name="Plant">
        <title>Genomic evolution and insights into agronomic trait innovations of Sesamum species.</title>
        <authorList>
            <person name="Miao H."/>
            <person name="Wang L."/>
            <person name="Qu L."/>
            <person name="Liu H."/>
            <person name="Sun Y."/>
            <person name="Le M."/>
            <person name="Wang Q."/>
            <person name="Wei S."/>
            <person name="Zheng Y."/>
            <person name="Lin W."/>
            <person name="Duan Y."/>
            <person name="Cao H."/>
            <person name="Xiong S."/>
            <person name="Wang X."/>
            <person name="Wei L."/>
            <person name="Li C."/>
            <person name="Ma Q."/>
            <person name="Ju M."/>
            <person name="Zhao R."/>
            <person name="Li G."/>
            <person name="Mu C."/>
            <person name="Tian Q."/>
            <person name="Mei H."/>
            <person name="Zhang T."/>
            <person name="Gao T."/>
            <person name="Zhang H."/>
        </authorList>
    </citation>
    <scope>NUCLEOTIDE SEQUENCE</scope>
    <source>
        <strain evidence="2">G02</strain>
    </source>
</reference>
<dbReference type="EMBL" id="JACGWJ010000013">
    <property type="protein sequence ID" value="KAL0378465.1"/>
    <property type="molecule type" value="Genomic_DNA"/>
</dbReference>